<feature type="domain" description="Phospholipase D-like" evidence="8">
    <location>
        <begin position="258"/>
        <end position="392"/>
    </location>
</feature>
<dbReference type="PANTHER" id="PTHR43856">
    <property type="entry name" value="CARDIOLIPIN HYDROLASE"/>
    <property type="match status" value="1"/>
</dbReference>
<dbReference type="Pfam" id="PF13091">
    <property type="entry name" value="PLDc_2"/>
    <property type="match status" value="2"/>
</dbReference>
<dbReference type="EC" id="3.1.4.4" evidence="3"/>
<dbReference type="RefSeq" id="WP_343907012.1">
    <property type="nucleotide sequence ID" value="NZ_BAAAJE010000006.1"/>
</dbReference>
<dbReference type="InterPro" id="IPR025202">
    <property type="entry name" value="PLD-like_dom"/>
</dbReference>
<evidence type="ECO:0000313" key="10">
    <source>
        <dbReference type="Proteomes" id="UP001499979"/>
    </source>
</evidence>
<feature type="chain" id="PRO_5047080919" description="phospholipase D" evidence="7">
    <location>
        <begin position="21"/>
        <end position="438"/>
    </location>
</feature>
<evidence type="ECO:0000256" key="2">
    <source>
        <dbReference type="ARBA" id="ARBA00008664"/>
    </source>
</evidence>
<dbReference type="Proteomes" id="UP001499979">
    <property type="component" value="Unassembled WGS sequence"/>
</dbReference>
<evidence type="ECO:0000256" key="5">
    <source>
        <dbReference type="ARBA" id="ARBA00022963"/>
    </source>
</evidence>
<keyword evidence="6" id="KW-0443">Lipid metabolism</keyword>
<protein>
    <recommendedName>
        <fullName evidence="3">phospholipase D</fullName>
        <ecNumber evidence="3">3.1.4.4</ecNumber>
    </recommendedName>
</protein>
<evidence type="ECO:0000256" key="1">
    <source>
        <dbReference type="ARBA" id="ARBA00000798"/>
    </source>
</evidence>
<reference evidence="9 10" key="1">
    <citation type="journal article" date="2019" name="Int. J. Syst. Evol. Microbiol.">
        <title>The Global Catalogue of Microorganisms (GCM) 10K type strain sequencing project: providing services to taxonomists for standard genome sequencing and annotation.</title>
        <authorList>
            <consortium name="The Broad Institute Genomics Platform"/>
            <consortium name="The Broad Institute Genome Sequencing Center for Infectious Disease"/>
            <person name="Wu L."/>
            <person name="Ma J."/>
        </authorList>
    </citation>
    <scope>NUCLEOTIDE SEQUENCE [LARGE SCALE GENOMIC DNA]</scope>
    <source>
        <strain evidence="9 10">JCM 11813</strain>
    </source>
</reference>
<sequence length="438" mass="49598">MTSRFWTLVLALALAGSLLAGPTEGGASAAAAKKRWAPATGGFFNDPWGDTDAKYRIERQIVAAIRHAHQGSYIRIAVYSFDRTNVAKALINAHRRGVHVQVLHNDHQYTEAMKMLKRALGTNRGKKSWDYTCKTGCRSVQGVLHDKIYLFEHTGSARDVVMTGSHNLTRNATVHQFNDLLVQKEAPQLYAMMLKLFRHLKKDRTDKPLYWHKVINKTYQLWVMPHPRTTSRNDPIMKILRPVECRGVRGGTGINGRTKIRVSMHAWNGDRGTYIARRLRHLYAEGCNVKVMWALAGSGMKKVIGMDTKRGKVRRHANGYNTDCDPERAVDMYSHQKYMTISGHYGKDRSASLVFTGSSNWTHSGISGDELILRARGKSLVTQWNRNFDHIWTKRSRPVGAGGGFRPDPPDCPYQRPATERRATVHGLTFDGPYWEED</sequence>
<evidence type="ECO:0000313" key="9">
    <source>
        <dbReference type="EMBL" id="GAA1137178.1"/>
    </source>
</evidence>
<name>A0ABN1UBQ0_9ACTN</name>
<keyword evidence="4" id="KW-0378">Hydrolase</keyword>
<evidence type="ECO:0000256" key="4">
    <source>
        <dbReference type="ARBA" id="ARBA00022801"/>
    </source>
</evidence>
<keyword evidence="10" id="KW-1185">Reference proteome</keyword>
<dbReference type="EMBL" id="BAAAJE010000006">
    <property type="protein sequence ID" value="GAA1137178.1"/>
    <property type="molecule type" value="Genomic_DNA"/>
</dbReference>
<accession>A0ABN1UBQ0</accession>
<dbReference type="SUPFAM" id="SSF56024">
    <property type="entry name" value="Phospholipase D/nuclease"/>
    <property type="match status" value="2"/>
</dbReference>
<feature type="domain" description="Phospholipase D-like" evidence="8">
    <location>
        <begin position="62"/>
        <end position="199"/>
    </location>
</feature>
<keyword evidence="7" id="KW-0732">Signal</keyword>
<organism evidence="9 10">
    <name type="scientific">Nocardioides aquiterrae</name>
    <dbReference type="NCBI Taxonomy" id="203799"/>
    <lineage>
        <taxon>Bacteria</taxon>
        <taxon>Bacillati</taxon>
        <taxon>Actinomycetota</taxon>
        <taxon>Actinomycetes</taxon>
        <taxon>Propionibacteriales</taxon>
        <taxon>Nocardioidaceae</taxon>
        <taxon>Nocardioides</taxon>
    </lineage>
</organism>
<dbReference type="Gene3D" id="3.30.870.10">
    <property type="entry name" value="Endonuclease Chain A"/>
    <property type="match status" value="2"/>
</dbReference>
<gene>
    <name evidence="9" type="ORF">GCM10009606_16460</name>
</gene>
<evidence type="ECO:0000256" key="7">
    <source>
        <dbReference type="SAM" id="SignalP"/>
    </source>
</evidence>
<comment type="catalytic activity">
    <reaction evidence="1">
        <text>a 1,2-diacyl-sn-glycero-3-phosphocholine + H2O = a 1,2-diacyl-sn-glycero-3-phosphate + choline + H(+)</text>
        <dbReference type="Rhea" id="RHEA:14445"/>
        <dbReference type="ChEBI" id="CHEBI:15354"/>
        <dbReference type="ChEBI" id="CHEBI:15377"/>
        <dbReference type="ChEBI" id="CHEBI:15378"/>
        <dbReference type="ChEBI" id="CHEBI:57643"/>
        <dbReference type="ChEBI" id="CHEBI:58608"/>
        <dbReference type="EC" id="3.1.4.4"/>
    </reaction>
</comment>
<comment type="caution">
    <text evidence="9">The sequence shown here is derived from an EMBL/GenBank/DDBJ whole genome shotgun (WGS) entry which is preliminary data.</text>
</comment>
<dbReference type="InterPro" id="IPR051406">
    <property type="entry name" value="PLD_domain"/>
</dbReference>
<evidence type="ECO:0000256" key="3">
    <source>
        <dbReference type="ARBA" id="ARBA00012027"/>
    </source>
</evidence>
<comment type="similarity">
    <text evidence="2">Belongs to the phospholipase D family.</text>
</comment>
<evidence type="ECO:0000256" key="6">
    <source>
        <dbReference type="ARBA" id="ARBA00023098"/>
    </source>
</evidence>
<proteinExistence type="inferred from homology"/>
<keyword evidence="5" id="KW-0442">Lipid degradation</keyword>
<dbReference type="PANTHER" id="PTHR43856:SF1">
    <property type="entry name" value="MITOCHONDRIAL CARDIOLIPIN HYDROLASE"/>
    <property type="match status" value="1"/>
</dbReference>
<evidence type="ECO:0000259" key="8">
    <source>
        <dbReference type="Pfam" id="PF13091"/>
    </source>
</evidence>
<feature type="signal peptide" evidence="7">
    <location>
        <begin position="1"/>
        <end position="20"/>
    </location>
</feature>